<keyword evidence="5" id="KW-1185">Reference proteome</keyword>
<protein>
    <submittedName>
        <fullName evidence="4">Outer membrane beta-barrel protein</fullName>
    </submittedName>
</protein>
<dbReference type="SUPFAM" id="SSF56925">
    <property type="entry name" value="OMPA-like"/>
    <property type="match status" value="1"/>
</dbReference>
<dbReference type="Gene3D" id="2.40.160.20">
    <property type="match status" value="1"/>
</dbReference>
<evidence type="ECO:0000313" key="5">
    <source>
        <dbReference type="Proteomes" id="UP000678545"/>
    </source>
</evidence>
<name>A0A941EA16_9BURK</name>
<dbReference type="InterPro" id="IPR011250">
    <property type="entry name" value="OMP/PagP_B-barrel"/>
</dbReference>
<evidence type="ECO:0000313" key="4">
    <source>
        <dbReference type="EMBL" id="MBR7801338.1"/>
    </source>
</evidence>
<sequence length="192" mass="19949">MFKNKVFLSLMLIAGLTVGATASAQVYVAGTTGIAKWNSDCDKGGAKCDTSTNAFKLTGGYNVDKNFALEASYFSLGKLSASATIANTTASAEAKATGFELAGVLKHQLADGLDGFAKLGIARVTADTSASLPNVFSMSADTKSTQPVLGLGVTYALTKDIALRAEVESRRVKIGEEKNTVTGFSVGAQFHF</sequence>
<comment type="caution">
    <text evidence="4">The sequence shown here is derived from an EMBL/GenBank/DDBJ whole genome shotgun (WGS) entry which is preliminary data.</text>
</comment>
<reference evidence="4" key="1">
    <citation type="submission" date="2021-04" db="EMBL/GenBank/DDBJ databases">
        <title>novel species isolated from subtropical streams in China.</title>
        <authorList>
            <person name="Lu H."/>
        </authorList>
    </citation>
    <scope>NUCLEOTIDE SEQUENCE</scope>
    <source>
        <strain evidence="4">FT137W</strain>
    </source>
</reference>
<feature type="chain" id="PRO_5038004415" evidence="2">
    <location>
        <begin position="25"/>
        <end position="192"/>
    </location>
</feature>
<dbReference type="Proteomes" id="UP000678545">
    <property type="component" value="Unassembled WGS sequence"/>
</dbReference>
<dbReference type="AlphaFoldDB" id="A0A941EA16"/>
<evidence type="ECO:0000259" key="3">
    <source>
        <dbReference type="Pfam" id="PF01389"/>
    </source>
</evidence>
<accession>A0A941EA16</accession>
<organism evidence="4 5">
    <name type="scientific">Undibacterium fentianense</name>
    <dbReference type="NCBI Taxonomy" id="2828728"/>
    <lineage>
        <taxon>Bacteria</taxon>
        <taxon>Pseudomonadati</taxon>
        <taxon>Pseudomonadota</taxon>
        <taxon>Betaproteobacteria</taxon>
        <taxon>Burkholderiales</taxon>
        <taxon>Oxalobacteraceae</taxon>
        <taxon>Undibacterium</taxon>
    </lineage>
</organism>
<feature type="signal peptide" evidence="2">
    <location>
        <begin position="1"/>
        <end position="24"/>
    </location>
</feature>
<dbReference type="EMBL" id="JAGSPJ010000006">
    <property type="protein sequence ID" value="MBR7801338.1"/>
    <property type="molecule type" value="Genomic_DNA"/>
</dbReference>
<dbReference type="Pfam" id="PF01389">
    <property type="entry name" value="OmpA_membrane"/>
    <property type="match status" value="1"/>
</dbReference>
<dbReference type="RefSeq" id="WP_212676447.1">
    <property type="nucleotide sequence ID" value="NZ_JAGSPJ010000006.1"/>
</dbReference>
<comment type="subcellular location">
    <subcellularLocation>
        <location evidence="1">Cell outer membrane</location>
    </subcellularLocation>
</comment>
<evidence type="ECO:0000256" key="2">
    <source>
        <dbReference type="SAM" id="SignalP"/>
    </source>
</evidence>
<dbReference type="GO" id="GO:0009279">
    <property type="term" value="C:cell outer membrane"/>
    <property type="evidence" value="ECO:0007669"/>
    <property type="project" value="UniProtKB-SubCell"/>
</dbReference>
<evidence type="ECO:0000256" key="1">
    <source>
        <dbReference type="ARBA" id="ARBA00004442"/>
    </source>
</evidence>
<proteinExistence type="predicted"/>
<keyword evidence="2" id="KW-0732">Signal</keyword>
<dbReference type="InterPro" id="IPR000498">
    <property type="entry name" value="OmpA-like_TM_dom"/>
</dbReference>
<gene>
    <name evidence="4" type="ORF">KDM90_15115</name>
</gene>
<feature type="domain" description="Outer membrane protein OmpA-like transmembrane" evidence="3">
    <location>
        <begin position="23"/>
        <end position="168"/>
    </location>
</feature>